<evidence type="ECO:0000256" key="1">
    <source>
        <dbReference type="SAM" id="MobiDB-lite"/>
    </source>
</evidence>
<evidence type="ECO:0000256" key="2">
    <source>
        <dbReference type="SAM" id="SignalP"/>
    </source>
</evidence>
<gene>
    <name evidence="3" type="ORF">EV199_0496</name>
</gene>
<feature type="region of interest" description="Disordered" evidence="1">
    <location>
        <begin position="44"/>
        <end position="64"/>
    </location>
</feature>
<reference evidence="3 4" key="1">
    <citation type="submission" date="2019-02" db="EMBL/GenBank/DDBJ databases">
        <title>Genomic Encyclopedia of Type Strains, Phase IV (KMG-IV): sequencing the most valuable type-strain genomes for metagenomic binning, comparative biology and taxonomic classification.</title>
        <authorList>
            <person name="Goeker M."/>
        </authorList>
    </citation>
    <scope>NUCLEOTIDE SEQUENCE [LARGE SCALE GENOMIC DNA]</scope>
    <source>
        <strain evidence="3 4">DSM 18116</strain>
    </source>
</reference>
<evidence type="ECO:0008006" key="5">
    <source>
        <dbReference type="Google" id="ProtNLM"/>
    </source>
</evidence>
<organism evidence="3 4">
    <name type="scientific">Pseudobacter ginsenosidimutans</name>
    <dbReference type="NCBI Taxonomy" id="661488"/>
    <lineage>
        <taxon>Bacteria</taxon>
        <taxon>Pseudomonadati</taxon>
        <taxon>Bacteroidota</taxon>
        <taxon>Chitinophagia</taxon>
        <taxon>Chitinophagales</taxon>
        <taxon>Chitinophagaceae</taxon>
        <taxon>Pseudobacter</taxon>
    </lineage>
</organism>
<evidence type="ECO:0000313" key="4">
    <source>
        <dbReference type="Proteomes" id="UP000293874"/>
    </source>
</evidence>
<keyword evidence="2" id="KW-0732">Signal</keyword>
<dbReference type="AlphaFoldDB" id="A0A4Q7MZF2"/>
<proteinExistence type="predicted"/>
<name>A0A4Q7MZF2_9BACT</name>
<feature type="chain" id="PRO_5021012270" description="YARHG domain-containing protein" evidence="2">
    <location>
        <begin position="23"/>
        <end position="481"/>
    </location>
</feature>
<evidence type="ECO:0000313" key="3">
    <source>
        <dbReference type="EMBL" id="RZS74647.1"/>
    </source>
</evidence>
<protein>
    <recommendedName>
        <fullName evidence="5">YARHG domain-containing protein</fullName>
    </recommendedName>
</protein>
<dbReference type="RefSeq" id="WP_130539097.1">
    <property type="nucleotide sequence ID" value="NZ_SGXA01000001.1"/>
</dbReference>
<feature type="signal peptide" evidence="2">
    <location>
        <begin position="1"/>
        <end position="22"/>
    </location>
</feature>
<dbReference type="EMBL" id="SGXA01000001">
    <property type="protein sequence ID" value="RZS74647.1"/>
    <property type="molecule type" value="Genomic_DNA"/>
</dbReference>
<dbReference type="Proteomes" id="UP000293874">
    <property type="component" value="Unassembled WGS sequence"/>
</dbReference>
<keyword evidence="4" id="KW-1185">Reference proteome</keyword>
<accession>A0A4Q7MZF2</accession>
<comment type="caution">
    <text evidence="3">The sequence shown here is derived from an EMBL/GenBank/DDBJ whole genome shotgun (WGS) entry which is preliminary data.</text>
</comment>
<sequence>MKVLKSLFILFLFLVCSNSNQAQGLKKVTEKTTRAANDAVDKATGKAMDNNDSKPVTARKAEKRTADKLEASLVDGGLLPQYGEPCVSSEELQNRPGRYFTADQYPWPASRAEYFKKLTTAAEKNTAKQTLAQIEKLEQESRSNQAPTGGSWESTYSSEGYQYLDEKRLADYRLQIGFYNYICVKKKVERNGEYSTVLRVFVNSLRLNTLSKFLSNISYRGNMSDSKYSCKDWKNYKAGVVSPKISLFNYLECNDAILINTINSGKGYWQDVPENKIRKNTYDNVYRYWFIKKSDIPVLLPVSRKEYLESLLEFYEREELYLPKSTNYEEKSNEGRQKYFGDLPAVLANKKALVNDVLRNKSSEWLSEQAVVNFQEDSYQNQKQKLPEYSSDFTFRTFYDSSEKGARALYQYNPAYFAATKQNMADPELITIAFRYVPMPAHLKLIDNFTNNFDADGWKRILMPVGEGQGTKKQKSPGRGF</sequence>